<dbReference type="AlphaFoldDB" id="A0A6G1C9X0"/>
<comment type="caution">
    <text evidence="1">The sequence shown here is derived from an EMBL/GenBank/DDBJ whole genome shotgun (WGS) entry which is preliminary data.</text>
</comment>
<gene>
    <name evidence="1" type="ORF">E2562_031295</name>
</gene>
<protein>
    <submittedName>
        <fullName evidence="1">Uncharacterized protein</fullName>
    </submittedName>
</protein>
<proteinExistence type="predicted"/>
<evidence type="ECO:0000313" key="1">
    <source>
        <dbReference type="EMBL" id="KAF0896989.1"/>
    </source>
</evidence>
<reference evidence="1 2" key="1">
    <citation type="submission" date="2019-11" db="EMBL/GenBank/DDBJ databases">
        <title>Whole genome sequence of Oryza granulata.</title>
        <authorList>
            <person name="Li W."/>
        </authorList>
    </citation>
    <scope>NUCLEOTIDE SEQUENCE [LARGE SCALE GENOMIC DNA]</scope>
    <source>
        <strain evidence="2">cv. Menghai</strain>
        <tissue evidence="1">Leaf</tissue>
    </source>
</reference>
<evidence type="ECO:0000313" key="2">
    <source>
        <dbReference type="Proteomes" id="UP000479710"/>
    </source>
</evidence>
<organism evidence="1 2">
    <name type="scientific">Oryza meyeriana var. granulata</name>
    <dbReference type="NCBI Taxonomy" id="110450"/>
    <lineage>
        <taxon>Eukaryota</taxon>
        <taxon>Viridiplantae</taxon>
        <taxon>Streptophyta</taxon>
        <taxon>Embryophyta</taxon>
        <taxon>Tracheophyta</taxon>
        <taxon>Spermatophyta</taxon>
        <taxon>Magnoliopsida</taxon>
        <taxon>Liliopsida</taxon>
        <taxon>Poales</taxon>
        <taxon>Poaceae</taxon>
        <taxon>BOP clade</taxon>
        <taxon>Oryzoideae</taxon>
        <taxon>Oryzeae</taxon>
        <taxon>Oryzinae</taxon>
        <taxon>Oryza</taxon>
        <taxon>Oryza meyeriana</taxon>
    </lineage>
</organism>
<name>A0A6G1C9X0_9ORYZ</name>
<keyword evidence="2" id="KW-1185">Reference proteome</keyword>
<sequence>MTTMTSIARGRVNHIHMEEAQDNQGVGNGAGVGGNTPCHLAVGSPSMRWLALASSDQPAIKAVVGG</sequence>
<dbReference type="Proteomes" id="UP000479710">
    <property type="component" value="Unassembled WGS sequence"/>
</dbReference>
<accession>A0A6G1C9X0</accession>
<dbReference type="EMBL" id="SPHZ02000010">
    <property type="protein sequence ID" value="KAF0896989.1"/>
    <property type="molecule type" value="Genomic_DNA"/>
</dbReference>